<feature type="domain" description="SIS" evidence="1">
    <location>
        <begin position="48"/>
        <end position="210"/>
    </location>
</feature>
<dbReference type="Proteomes" id="UP000318294">
    <property type="component" value="Unassembled WGS sequence"/>
</dbReference>
<dbReference type="GO" id="GO:1901135">
    <property type="term" value="P:carbohydrate derivative metabolic process"/>
    <property type="evidence" value="ECO:0007669"/>
    <property type="project" value="InterPro"/>
</dbReference>
<dbReference type="Gene3D" id="3.40.50.10490">
    <property type="entry name" value="Glucose-6-phosphate isomerase like protein, domain 1"/>
    <property type="match status" value="1"/>
</dbReference>
<dbReference type="CDD" id="cd05006">
    <property type="entry name" value="SIS_GmhA"/>
    <property type="match status" value="1"/>
</dbReference>
<dbReference type="InterPro" id="IPR001347">
    <property type="entry name" value="SIS_dom"/>
</dbReference>
<keyword evidence="3" id="KW-1185">Reference proteome</keyword>
<dbReference type="GO" id="GO:0016853">
    <property type="term" value="F:isomerase activity"/>
    <property type="evidence" value="ECO:0007669"/>
    <property type="project" value="UniProtKB-KW"/>
</dbReference>
<name>A0A554X4R5_9BURK</name>
<dbReference type="EC" id="5.3.1.28" evidence="2"/>
<dbReference type="InterPro" id="IPR046348">
    <property type="entry name" value="SIS_dom_sf"/>
</dbReference>
<comment type="caution">
    <text evidence="2">The sequence shown here is derived from an EMBL/GenBank/DDBJ whole genome shotgun (WGS) entry which is preliminary data.</text>
</comment>
<protein>
    <submittedName>
        <fullName evidence="2">Phosphoheptose isomerase</fullName>
        <ecNumber evidence="2">5.3.1.28</ecNumber>
    </submittedName>
</protein>
<dbReference type="PANTHER" id="PTHR30390">
    <property type="entry name" value="SEDOHEPTULOSE 7-PHOSPHATE ISOMERASE / DNAA INITIATOR-ASSOCIATING FACTOR FOR REPLICATION INITIATION"/>
    <property type="match status" value="1"/>
</dbReference>
<accession>A0A554X4R5</accession>
<reference evidence="2 3" key="1">
    <citation type="submission" date="2019-07" db="EMBL/GenBank/DDBJ databases">
        <title>Tepidimonas charontis SPSP-6 draft genome.</title>
        <authorList>
            <person name="Da Costa M.S."/>
            <person name="Froufe H.J.C."/>
            <person name="Egas C."/>
            <person name="Albuquerque L."/>
        </authorList>
    </citation>
    <scope>NUCLEOTIDE SEQUENCE [LARGE SCALE GENOMIC DNA]</scope>
    <source>
        <strain evidence="2 3">SPSP-6</strain>
    </source>
</reference>
<dbReference type="EMBL" id="VJON01000051">
    <property type="protein sequence ID" value="TSE30793.1"/>
    <property type="molecule type" value="Genomic_DNA"/>
</dbReference>
<evidence type="ECO:0000313" key="3">
    <source>
        <dbReference type="Proteomes" id="UP000318294"/>
    </source>
</evidence>
<evidence type="ECO:0000259" key="1">
    <source>
        <dbReference type="PROSITE" id="PS51464"/>
    </source>
</evidence>
<dbReference type="GO" id="GO:0097367">
    <property type="term" value="F:carbohydrate derivative binding"/>
    <property type="evidence" value="ECO:0007669"/>
    <property type="project" value="InterPro"/>
</dbReference>
<keyword evidence="2" id="KW-0413">Isomerase</keyword>
<dbReference type="InterPro" id="IPR035461">
    <property type="entry name" value="GmhA/DiaA"/>
</dbReference>
<dbReference type="Pfam" id="PF13580">
    <property type="entry name" value="SIS_2"/>
    <property type="match status" value="1"/>
</dbReference>
<dbReference type="AlphaFoldDB" id="A0A554X4R5"/>
<proteinExistence type="predicted"/>
<dbReference type="PROSITE" id="PS51464">
    <property type="entry name" value="SIS"/>
    <property type="match status" value="1"/>
</dbReference>
<gene>
    <name evidence="2" type="primary">gmhA</name>
    <name evidence="2" type="ORF">Tchar_02387</name>
</gene>
<sequence length="216" mass="22415">MRLPGTEPIRYEAMLLHRIQQHFVDGADLQFQCARAVGPALEAAAAVLFAGLTGGGKVLVWGSGVSAALAQSFAAQLVGRFERERPELAALALGTNAAIVTGPMGAEASAWPMVRQLRALGLPGDVLVLIVAGAPGADVLAALAAAHERDLSVVALTGARPGEMLTALRESDVLVSVPTERAARVHEAHLVALHALCDALDAQLLGDEQETETVEP</sequence>
<dbReference type="InterPro" id="IPR050099">
    <property type="entry name" value="SIS_GmhA/DiaA_subfam"/>
</dbReference>
<organism evidence="2 3">
    <name type="scientific">Tepidimonas charontis</name>
    <dbReference type="NCBI Taxonomy" id="2267262"/>
    <lineage>
        <taxon>Bacteria</taxon>
        <taxon>Pseudomonadati</taxon>
        <taxon>Pseudomonadota</taxon>
        <taxon>Betaproteobacteria</taxon>
        <taxon>Burkholderiales</taxon>
        <taxon>Tepidimonas</taxon>
    </lineage>
</organism>
<evidence type="ECO:0000313" key="2">
    <source>
        <dbReference type="EMBL" id="TSE30793.1"/>
    </source>
</evidence>
<dbReference type="SUPFAM" id="SSF53697">
    <property type="entry name" value="SIS domain"/>
    <property type="match status" value="1"/>
</dbReference>
<dbReference type="PANTHER" id="PTHR30390:SF6">
    <property type="entry name" value="DNAA INITIATOR-ASSOCIATING PROTEIN DIAA"/>
    <property type="match status" value="1"/>
</dbReference>